<dbReference type="Gene3D" id="1.10.10.10">
    <property type="entry name" value="Winged helix-like DNA-binding domain superfamily/Winged helix DNA-binding domain"/>
    <property type="match status" value="1"/>
</dbReference>
<feature type="domain" description="Insertion element IS150 protein InsJ-like helix-turn-helix" evidence="2">
    <location>
        <begin position="7"/>
        <end position="55"/>
    </location>
</feature>
<comment type="caution">
    <text evidence="3">The sequence shown here is derived from an EMBL/GenBank/DDBJ whole genome shotgun (WGS) entry which is preliminary data.</text>
</comment>
<dbReference type="AlphaFoldDB" id="A0AAV7YJ42"/>
<dbReference type="Pfam" id="PF13518">
    <property type="entry name" value="HTH_28"/>
    <property type="match status" value="1"/>
</dbReference>
<evidence type="ECO:0000259" key="1">
    <source>
        <dbReference type="Pfam" id="PF13358"/>
    </source>
</evidence>
<dbReference type="InterPro" id="IPR036388">
    <property type="entry name" value="WH-like_DNA-bd_sf"/>
</dbReference>
<sequence>MNNQEIRINILSLRNSGYSLRQIAIHLDINVSKVRYWLRKWEDEKRITNKKTGPKNNKITQELKNFVEQETKKNRSMSSLALSKKCQEMFPNLSCSETSIFRIRKSLKFKYTPPRIRQCLNDLQKDKRLLFANHHKSLKTDWKTVIFSDESWFYLNQKRRKIWRMRNEYDNSVWDERKKFGKKVMIWGGVGYRHQTDLIIIGSSVDTETYIHDIIRKSKIIKKANEQYREWGWIFQQDGARPHTSKKSMDYLQYRCNVLSPWPPNSPDLNLIENLWSIMDKRLKNVQPSNEEEFILEIIRVWEGITWEIIENLVTSMTKRIDLVIDHEGQSINGFF</sequence>
<feature type="domain" description="Tc1-like transposase DDE" evidence="1">
    <location>
        <begin position="145"/>
        <end position="293"/>
    </location>
</feature>
<dbReference type="SUPFAM" id="SSF46689">
    <property type="entry name" value="Homeodomain-like"/>
    <property type="match status" value="1"/>
</dbReference>
<dbReference type="Pfam" id="PF13358">
    <property type="entry name" value="DDE_3"/>
    <property type="match status" value="1"/>
</dbReference>
<gene>
    <name evidence="3" type="ORF">M0812_25217</name>
</gene>
<dbReference type="PANTHER" id="PTHR47326:SF1">
    <property type="entry name" value="HTH PSQ-TYPE DOMAIN-CONTAINING PROTEIN"/>
    <property type="match status" value="1"/>
</dbReference>
<evidence type="ECO:0000259" key="2">
    <source>
        <dbReference type="Pfam" id="PF13518"/>
    </source>
</evidence>
<accession>A0AAV7YJ42</accession>
<evidence type="ECO:0000313" key="4">
    <source>
        <dbReference type="Proteomes" id="UP001146793"/>
    </source>
</evidence>
<dbReference type="PANTHER" id="PTHR47326">
    <property type="entry name" value="TRANSPOSABLE ELEMENT TC3 TRANSPOSASE-LIKE PROTEIN"/>
    <property type="match status" value="1"/>
</dbReference>
<protein>
    <submittedName>
        <fullName evidence="3">Transposable element-related</fullName>
    </submittedName>
</protein>
<reference evidence="3" key="1">
    <citation type="submission" date="2022-08" db="EMBL/GenBank/DDBJ databases">
        <title>Novel sulphate-reducing endosymbionts in the free-living metamonad Anaeramoeba.</title>
        <authorList>
            <person name="Jerlstrom-Hultqvist J."/>
            <person name="Cepicka I."/>
            <person name="Gallot-Lavallee L."/>
            <person name="Salas-Leiva D."/>
            <person name="Curtis B.A."/>
            <person name="Zahonova K."/>
            <person name="Pipaliya S."/>
            <person name="Dacks J."/>
            <person name="Roger A.J."/>
        </authorList>
    </citation>
    <scope>NUCLEOTIDE SEQUENCE</scope>
    <source>
        <strain evidence="3">Busselton2</strain>
    </source>
</reference>
<dbReference type="Proteomes" id="UP001146793">
    <property type="component" value="Unassembled WGS sequence"/>
</dbReference>
<dbReference type="Gene3D" id="3.30.420.10">
    <property type="entry name" value="Ribonuclease H-like superfamily/Ribonuclease H"/>
    <property type="match status" value="1"/>
</dbReference>
<dbReference type="InterPro" id="IPR036397">
    <property type="entry name" value="RNaseH_sf"/>
</dbReference>
<dbReference type="GO" id="GO:0003676">
    <property type="term" value="F:nucleic acid binding"/>
    <property type="evidence" value="ECO:0007669"/>
    <property type="project" value="InterPro"/>
</dbReference>
<organism evidence="3 4">
    <name type="scientific">Anaeramoeba flamelloides</name>
    <dbReference type="NCBI Taxonomy" id="1746091"/>
    <lineage>
        <taxon>Eukaryota</taxon>
        <taxon>Metamonada</taxon>
        <taxon>Anaeramoebidae</taxon>
        <taxon>Anaeramoeba</taxon>
    </lineage>
</organism>
<dbReference type="InterPro" id="IPR055247">
    <property type="entry name" value="InsJ-like_HTH"/>
</dbReference>
<dbReference type="InterPro" id="IPR038717">
    <property type="entry name" value="Tc1-like_DDE_dom"/>
</dbReference>
<name>A0AAV7YJ42_9EUKA</name>
<dbReference type="InterPro" id="IPR009057">
    <property type="entry name" value="Homeodomain-like_sf"/>
</dbReference>
<dbReference type="EMBL" id="JANTQA010000060">
    <property type="protein sequence ID" value="KAJ3427593.1"/>
    <property type="molecule type" value="Genomic_DNA"/>
</dbReference>
<proteinExistence type="predicted"/>
<evidence type="ECO:0000313" key="3">
    <source>
        <dbReference type="EMBL" id="KAJ3427593.1"/>
    </source>
</evidence>